<name>A0AAV3NL49_LITER</name>
<accession>A0AAV3NL49</accession>
<dbReference type="AlphaFoldDB" id="A0AAV3NL49"/>
<gene>
    <name evidence="1" type="ORF">LIER_01288</name>
</gene>
<organism evidence="1 2">
    <name type="scientific">Lithospermum erythrorhizon</name>
    <name type="common">Purple gromwell</name>
    <name type="synonym">Lithospermum officinale var. erythrorhizon</name>
    <dbReference type="NCBI Taxonomy" id="34254"/>
    <lineage>
        <taxon>Eukaryota</taxon>
        <taxon>Viridiplantae</taxon>
        <taxon>Streptophyta</taxon>
        <taxon>Embryophyta</taxon>
        <taxon>Tracheophyta</taxon>
        <taxon>Spermatophyta</taxon>
        <taxon>Magnoliopsida</taxon>
        <taxon>eudicotyledons</taxon>
        <taxon>Gunneridae</taxon>
        <taxon>Pentapetalae</taxon>
        <taxon>asterids</taxon>
        <taxon>lamiids</taxon>
        <taxon>Boraginales</taxon>
        <taxon>Boraginaceae</taxon>
        <taxon>Boraginoideae</taxon>
        <taxon>Lithospermeae</taxon>
        <taxon>Lithospermum</taxon>
    </lineage>
</organism>
<keyword evidence="2" id="KW-1185">Reference proteome</keyword>
<reference evidence="1 2" key="1">
    <citation type="submission" date="2024-01" db="EMBL/GenBank/DDBJ databases">
        <title>The complete chloroplast genome sequence of Lithospermum erythrorhizon: insights into the phylogenetic relationship among Boraginaceae species and the maternal lineages of purple gromwells.</title>
        <authorList>
            <person name="Okada T."/>
            <person name="Watanabe K."/>
        </authorList>
    </citation>
    <scope>NUCLEOTIDE SEQUENCE [LARGE SCALE GENOMIC DNA]</scope>
</reference>
<comment type="caution">
    <text evidence="1">The sequence shown here is derived from an EMBL/GenBank/DDBJ whole genome shotgun (WGS) entry which is preliminary data.</text>
</comment>
<sequence>MGGCCSSSRKPPLHGRHIYYYCPPVSGEHEPLASHDSETTALTAGFLIDLNVDTSDPDTFRSPPAPLPFDVVLGCPQSPDMESEAELTSVGKPTSVKPQESYCKSQKNFLLTSSEENTVDLTKSDLPKIQKVEEEDSMIPKIQELSQNVLTIFIFHAYLSGGKEVTTVPYVIRINGRSYHSWHDPESCDVATNLSATQIWSVPACVVVSKIHHQCETVSRIVSLVDAYDAM</sequence>
<proteinExistence type="predicted"/>
<dbReference type="Proteomes" id="UP001454036">
    <property type="component" value="Unassembled WGS sequence"/>
</dbReference>
<protein>
    <submittedName>
        <fullName evidence="1">Uncharacterized protein</fullName>
    </submittedName>
</protein>
<dbReference type="EMBL" id="BAABME010000122">
    <property type="protein sequence ID" value="GAA0139816.1"/>
    <property type="molecule type" value="Genomic_DNA"/>
</dbReference>
<evidence type="ECO:0000313" key="2">
    <source>
        <dbReference type="Proteomes" id="UP001454036"/>
    </source>
</evidence>
<evidence type="ECO:0000313" key="1">
    <source>
        <dbReference type="EMBL" id="GAA0139816.1"/>
    </source>
</evidence>